<dbReference type="InterPro" id="IPR027417">
    <property type="entry name" value="P-loop_NTPase"/>
</dbReference>
<dbReference type="EMBL" id="AP028055">
    <property type="protein sequence ID" value="BEG99202.1"/>
    <property type="molecule type" value="Genomic_DNA"/>
</dbReference>
<dbReference type="Proteomes" id="UP001496674">
    <property type="component" value="Chromosome"/>
</dbReference>
<sequence length="633" mass="73028">MTREELCTIAEKIQTDKNPVTMTKRAFVNALGFEKRTSGNVIQINNFLDKRSLVTVPDYHDGSIDDVMELRFKYEIKSDNFQLYSLHIDKYKNLISLDIDFQSTKNYCCLIGLNGSGKSNVIEAISSIFFSLYHIATLKDGSKKYPCEFRYKVSYILNSNYVEIEDGRLRNGNKLTTDILPKNIILSYSGEDTRLWRKCYKPIYEKYCNKLTSTPGFIPPFMFNISKYQWELSLLVLLYSEDVDVLNFVNQISQGKLCKISFEYKTSNIKKWEGQDTEALIEKLRERSVYTIEEFRNTISDISFIDQSSTLFYYLYKCSIESESQVITKINIEFSDRGNIDGLSEGEKKLIIANVMIHILSSKDSLCMFDEPDSHIHITRKTELLKLIDTDNRYNLVTTHSPIFVDIMRNENVRHIINGKIDISNKVEQISALSGGYVNYFDGAFILAAPFTIIVEGTYDIKYIKKAICIHSNINAKYRQLDQVAFIPMGSAGNTESFFNDVIVNLLPNAKKIIYLFDYDKAGAEGYKKVTTLKTTYQKLEPVFYQEDYSSAYVANSNISSPYFVEDLFDKSVYDDIILDIHSKVKYREYKSINRSTSERIKNKIECGFNSFSEDKFNGFVPLLDKLLELLNT</sequence>
<dbReference type="InterPro" id="IPR034154">
    <property type="entry name" value="TOPRIM_DnaG/twinkle"/>
</dbReference>
<accession>A0ABM8IB28</accession>
<gene>
    <name evidence="1" type="ORF">BSYN_14670</name>
</gene>
<name>A0ABM8IB28_9BACE</name>
<evidence type="ECO:0008006" key="3">
    <source>
        <dbReference type="Google" id="ProtNLM"/>
    </source>
</evidence>
<dbReference type="PANTHER" id="PTHR32182:SF25">
    <property type="entry name" value="SLR1056 PROTEIN"/>
    <property type="match status" value="1"/>
</dbReference>
<dbReference type="PANTHER" id="PTHR32182">
    <property type="entry name" value="DNA REPLICATION AND REPAIR PROTEIN RECF"/>
    <property type="match status" value="1"/>
</dbReference>
<dbReference type="SUPFAM" id="SSF52540">
    <property type="entry name" value="P-loop containing nucleoside triphosphate hydrolases"/>
    <property type="match status" value="1"/>
</dbReference>
<protein>
    <recommendedName>
        <fullName evidence="3">AAA family ATPase</fullName>
    </recommendedName>
</protein>
<dbReference type="Gene3D" id="3.40.50.300">
    <property type="entry name" value="P-loop containing nucleotide triphosphate hydrolases"/>
    <property type="match status" value="1"/>
</dbReference>
<proteinExistence type="predicted"/>
<evidence type="ECO:0000313" key="2">
    <source>
        <dbReference type="Proteomes" id="UP001496674"/>
    </source>
</evidence>
<reference evidence="1 2" key="1">
    <citation type="submission" date="2023-04" db="EMBL/GenBank/DDBJ databases">
        <title>Draft genome sequence of acteroides sedimenti strain YN3PY1.</title>
        <authorList>
            <person name="Yoshida N."/>
        </authorList>
    </citation>
    <scope>NUCLEOTIDE SEQUENCE [LARGE SCALE GENOMIC DNA]</scope>
    <source>
        <strain evidence="1 2">YN3PY1</strain>
    </source>
</reference>
<organism evidence="1 2">
    <name type="scientific">Bacteroides sedimenti</name>
    <dbReference type="NCBI Taxonomy" id="2136147"/>
    <lineage>
        <taxon>Bacteria</taxon>
        <taxon>Pseudomonadati</taxon>
        <taxon>Bacteroidota</taxon>
        <taxon>Bacteroidia</taxon>
        <taxon>Bacteroidales</taxon>
        <taxon>Bacteroidaceae</taxon>
        <taxon>Bacteroides</taxon>
    </lineage>
</organism>
<evidence type="ECO:0000313" key="1">
    <source>
        <dbReference type="EMBL" id="BEG99202.1"/>
    </source>
</evidence>
<keyword evidence="2" id="KW-1185">Reference proteome</keyword>
<dbReference type="RefSeq" id="WP_353329573.1">
    <property type="nucleotide sequence ID" value="NZ_AP028055.1"/>
</dbReference>
<dbReference type="CDD" id="cd01029">
    <property type="entry name" value="TOPRIM_primases"/>
    <property type="match status" value="1"/>
</dbReference>